<dbReference type="InterPro" id="IPR002794">
    <property type="entry name" value="DUF92_TMEM19"/>
</dbReference>
<sequence>MTSPYIIYLLLFAAATVAALLKKLTIAGAAAGLIVAALIYAAGGVTGVFSLAVFFVLGSGASTIGLKRKQMLGLAEENKGQRTMWQVLANGGVAAILSAASLVIPGLHFPVTLLICGSLAAATADTLSSELGNIYGKRFYNIITFEKDTRGLDGVVSLEGTLSGILGAAVIAIIYFSGTDDLMSATFVFLAGTIGTLIDSILGATLERRGLIGNNAVNFLNTLTGAATAWLLCVIF</sequence>
<name>A0A6I4I093_9SPHI</name>
<dbReference type="EMBL" id="CP066775">
    <property type="protein sequence ID" value="QQL49770.1"/>
    <property type="molecule type" value="Genomic_DNA"/>
</dbReference>
<comment type="similarity">
    <text evidence="2">Belongs to the TMEM19 family.</text>
</comment>
<accession>A0A6I4I093</accession>
<dbReference type="PANTHER" id="PTHR13353">
    <property type="entry name" value="TRANSMEMBRANE PROTEIN 19"/>
    <property type="match status" value="1"/>
</dbReference>
<evidence type="ECO:0000313" key="7">
    <source>
        <dbReference type="Proteomes" id="UP000429232"/>
    </source>
</evidence>
<comment type="subcellular location">
    <subcellularLocation>
        <location evidence="1">Membrane</location>
        <topology evidence="1">Multi-pass membrane protein</topology>
    </subcellularLocation>
</comment>
<protein>
    <submittedName>
        <fullName evidence="6">DUF92 domain-containing protein</fullName>
    </submittedName>
</protein>
<dbReference type="Pfam" id="PF01940">
    <property type="entry name" value="DUF92"/>
    <property type="match status" value="1"/>
</dbReference>
<dbReference type="PANTHER" id="PTHR13353:SF5">
    <property type="entry name" value="TRANSMEMBRANE PROTEIN 19"/>
    <property type="match status" value="1"/>
</dbReference>
<dbReference type="AlphaFoldDB" id="A0A6I4I093"/>
<evidence type="ECO:0000256" key="4">
    <source>
        <dbReference type="ARBA" id="ARBA00022989"/>
    </source>
</evidence>
<proteinExistence type="inferred from homology"/>
<evidence type="ECO:0000313" key="6">
    <source>
        <dbReference type="EMBL" id="QQL49770.1"/>
    </source>
</evidence>
<evidence type="ECO:0000256" key="3">
    <source>
        <dbReference type="ARBA" id="ARBA00022692"/>
    </source>
</evidence>
<keyword evidence="7" id="KW-1185">Reference proteome</keyword>
<dbReference type="GO" id="GO:0016020">
    <property type="term" value="C:membrane"/>
    <property type="evidence" value="ECO:0007669"/>
    <property type="project" value="UniProtKB-SubCell"/>
</dbReference>
<dbReference type="Proteomes" id="UP000429232">
    <property type="component" value="Chromosome"/>
</dbReference>
<dbReference type="KEGG" id="mgik:GO620_016620"/>
<keyword evidence="5" id="KW-0472">Membrane</keyword>
<organism evidence="6 7">
    <name type="scientific">Mucilaginibacter ginkgonis</name>
    <dbReference type="NCBI Taxonomy" id="2682091"/>
    <lineage>
        <taxon>Bacteria</taxon>
        <taxon>Pseudomonadati</taxon>
        <taxon>Bacteroidota</taxon>
        <taxon>Sphingobacteriia</taxon>
        <taxon>Sphingobacteriales</taxon>
        <taxon>Sphingobacteriaceae</taxon>
        <taxon>Mucilaginibacter</taxon>
    </lineage>
</organism>
<gene>
    <name evidence="6" type="ORF">GO620_016620</name>
</gene>
<evidence type="ECO:0000256" key="5">
    <source>
        <dbReference type="ARBA" id="ARBA00023136"/>
    </source>
</evidence>
<keyword evidence="4" id="KW-1133">Transmembrane helix</keyword>
<evidence type="ECO:0000256" key="2">
    <source>
        <dbReference type="ARBA" id="ARBA00009012"/>
    </source>
</evidence>
<reference evidence="6 7" key="1">
    <citation type="submission" date="2020-12" db="EMBL/GenBank/DDBJ databases">
        <title>HMF7856_wgs.fasta genome submission.</title>
        <authorList>
            <person name="Kang H."/>
            <person name="Kim H."/>
            <person name="Joh K."/>
        </authorList>
    </citation>
    <scope>NUCLEOTIDE SEQUENCE [LARGE SCALE GENOMIC DNA]</scope>
    <source>
        <strain evidence="6 7">HMF7856</strain>
    </source>
</reference>
<dbReference type="RefSeq" id="WP_157525035.1">
    <property type="nucleotide sequence ID" value="NZ_CP066775.1"/>
</dbReference>
<keyword evidence="3" id="KW-0812">Transmembrane</keyword>
<evidence type="ECO:0000256" key="1">
    <source>
        <dbReference type="ARBA" id="ARBA00004141"/>
    </source>
</evidence>